<feature type="region of interest" description="Disordered" evidence="2">
    <location>
        <begin position="1279"/>
        <end position="1302"/>
    </location>
</feature>
<organism evidence="3 4">
    <name type="scientific">Fonsecaea pedrosoi CBS 271.37</name>
    <dbReference type="NCBI Taxonomy" id="1442368"/>
    <lineage>
        <taxon>Eukaryota</taxon>
        <taxon>Fungi</taxon>
        <taxon>Dikarya</taxon>
        <taxon>Ascomycota</taxon>
        <taxon>Pezizomycotina</taxon>
        <taxon>Eurotiomycetes</taxon>
        <taxon>Chaetothyriomycetidae</taxon>
        <taxon>Chaetothyriales</taxon>
        <taxon>Herpotrichiellaceae</taxon>
        <taxon>Fonsecaea</taxon>
    </lineage>
</organism>
<evidence type="ECO:0000256" key="2">
    <source>
        <dbReference type="SAM" id="MobiDB-lite"/>
    </source>
</evidence>
<evidence type="ECO:0000313" key="4">
    <source>
        <dbReference type="Proteomes" id="UP000053029"/>
    </source>
</evidence>
<dbReference type="Proteomes" id="UP000053029">
    <property type="component" value="Unassembled WGS sequence"/>
</dbReference>
<feature type="region of interest" description="Disordered" evidence="2">
    <location>
        <begin position="1"/>
        <end position="43"/>
    </location>
</feature>
<feature type="compositionally biased region" description="Polar residues" evidence="2">
    <location>
        <begin position="914"/>
        <end position="923"/>
    </location>
</feature>
<accession>A0A0D2GIS6</accession>
<keyword evidence="1" id="KW-0175">Coiled coil</keyword>
<evidence type="ECO:0000313" key="3">
    <source>
        <dbReference type="EMBL" id="KIW78430.1"/>
    </source>
</evidence>
<evidence type="ECO:0000256" key="1">
    <source>
        <dbReference type="SAM" id="Coils"/>
    </source>
</evidence>
<dbReference type="OrthoDB" id="4144201at2759"/>
<keyword evidence="4" id="KW-1185">Reference proteome</keyword>
<feature type="compositionally biased region" description="Polar residues" evidence="2">
    <location>
        <begin position="1072"/>
        <end position="1083"/>
    </location>
</feature>
<dbReference type="RefSeq" id="XP_013282238.1">
    <property type="nucleotide sequence ID" value="XM_013426784.1"/>
</dbReference>
<dbReference type="AlphaFoldDB" id="A0A0D2GIS6"/>
<reference evidence="3 4" key="1">
    <citation type="submission" date="2015-01" db="EMBL/GenBank/DDBJ databases">
        <title>The Genome Sequence of Fonsecaea pedrosoi CBS 271.37.</title>
        <authorList>
            <consortium name="The Broad Institute Genomics Platform"/>
            <person name="Cuomo C."/>
            <person name="de Hoog S."/>
            <person name="Gorbushina A."/>
            <person name="Stielow B."/>
            <person name="Teixiera M."/>
            <person name="Abouelleil A."/>
            <person name="Chapman S.B."/>
            <person name="Priest M."/>
            <person name="Young S.K."/>
            <person name="Wortman J."/>
            <person name="Nusbaum C."/>
            <person name="Birren B."/>
        </authorList>
    </citation>
    <scope>NUCLEOTIDE SEQUENCE [LARGE SCALE GENOMIC DNA]</scope>
    <source>
        <strain evidence="3 4">CBS 271.37</strain>
    </source>
</reference>
<feature type="region of interest" description="Disordered" evidence="2">
    <location>
        <begin position="1063"/>
        <end position="1126"/>
    </location>
</feature>
<dbReference type="VEuPathDB" id="FungiDB:Z517_08266"/>
<feature type="coiled-coil region" evidence="1">
    <location>
        <begin position="46"/>
        <end position="87"/>
    </location>
</feature>
<dbReference type="EMBL" id="KN846973">
    <property type="protein sequence ID" value="KIW78430.1"/>
    <property type="molecule type" value="Genomic_DNA"/>
</dbReference>
<name>A0A0D2GIS6_9EURO</name>
<gene>
    <name evidence="3" type="ORF">Z517_08266</name>
</gene>
<feature type="compositionally biased region" description="Basic and acidic residues" evidence="2">
    <location>
        <begin position="1084"/>
        <end position="1102"/>
    </location>
</feature>
<protein>
    <submittedName>
        <fullName evidence="3">Uncharacterized protein</fullName>
    </submittedName>
</protein>
<proteinExistence type="predicted"/>
<sequence length="1333" mass="147897">MGKPKGKSVKSVTADAPQELHSEPYSVPRPTSPLRAADGHNVDGWADEDIRTYNELLNERAKLEKEKNELEQKSSRHQTQRALLDENATALDKLFKSQLGGDFKFTGPGICCLDVDVKGAERTRGAAGSCKHEICLRAKTKGISWMEMDTIKYYHARIMAEKSQRMQNALRKQRDVELVRVKKDDEEEAALRARRNAILDKATRSSLPSTPTIKDDKGNATLETSALDLLPMASKDFLLDPKNSAILEAAKENEHIVRRIRGRLDKIRHDVNAGRVSPADARVKLDQANSEMAEAERKNNEFRQMILDAEPALSQLHQHSAPTGNRTTPNTPASLTTVLQNTLATSNADAFSQALSVMKGFFSASDPHDVQTAITDLRSVLELNGPMSPVLQKSFKALEEMLAKPNAKGFTVDVTTGDGKTRTCNNVVEVMMNLRLKMQASDNPSAAADPDLNLDEDTIKANLECIKVEDAAKHYMLKMVERMPGATTASVTSALKKLKAKAILKSPIPPLSDIVLDDVISDILFQRSVDALVAEAAKGASLAQLSGKVTSLVISTSRNNPGKYLATLNMTKDAIMKGKKLPPDVLLEAISKVEASMTQFVKAYGEKIKQIDAEEKANPSPSPKPDLEIHHLLEGSHVDKKAFELFKKFLRTPSANDPAVLRARFCEYHHMYLEEGMWDMLHVVLNQQTSGKFWWANWEAEKKYCIENMQVAAATPGPKVADFVLQLQELGICPARAAIILTQRIALQMRQDSEAAKINIMTLRDIYADCESLKHKEWARSFNFIGRAMADTFAMLMFELVGQVNFEIAIMAADFLAFICTFVLGSMDAIRAELNLRYLEQFILSTLMESRTPINKCRDIFSRYVHMCQDSSRYRCSPDHRCQATFSRYATEKFASLVPAPLKVNKKGKETPEKPTSNSTKTGTAPPRHVRIRVTVKAYWDVAKILTPHLKCMERNKKNKKSCLCSRADLEFAEEIQVLKYALDIDLAKLETMVNKGLNPPKELWDRLEKMALALHERPATYEGNQRRITELRAKVGTARFTKIPPPNEPVTKDLTNTQRQLSLKSVPVNVPSIQNNLSSNTSEKGKLEKDATESHLGHQHEASIPSEPGAENKSVSTADQDDESDWHMTERELEIRDQLLTFSDSVDMMHSFASVIHHGANDLALDGVAWQIEDMLIGHVEMAWIIAKAQGYSGLQTWMEYYYAQTMPTPLGENFKVNGTGDYGHDGSLADAYARKKTIAFDIISKMGGGGAKGKPQSQTAGSMLTAAAGNPATAAANAAAAAAPPPPPPSNPSALQQAEQAVADMERLGRNFISQMQIVSNRRKRMPKRKW</sequence>
<dbReference type="HOGENOM" id="CLU_261162_0_0_1"/>
<feature type="region of interest" description="Disordered" evidence="2">
    <location>
        <begin position="905"/>
        <end position="926"/>
    </location>
</feature>
<dbReference type="GeneID" id="25307756"/>